<proteinExistence type="predicted"/>
<dbReference type="InterPro" id="IPR016024">
    <property type="entry name" value="ARM-type_fold"/>
</dbReference>
<dbReference type="InterPro" id="IPR057941">
    <property type="entry name" value="TPR_TNPO3_IPO13_2nd"/>
</dbReference>
<dbReference type="EMBL" id="ML977639">
    <property type="protein sequence ID" value="KAF1995424.1"/>
    <property type="molecule type" value="Genomic_DNA"/>
</dbReference>
<dbReference type="GO" id="GO:0008033">
    <property type="term" value="P:tRNA processing"/>
    <property type="evidence" value="ECO:0007669"/>
    <property type="project" value="UniProtKB-KW"/>
</dbReference>
<dbReference type="InterPro" id="IPR011989">
    <property type="entry name" value="ARM-like"/>
</dbReference>
<reference evidence="4" key="1">
    <citation type="journal article" date="2020" name="Stud. Mycol.">
        <title>101 Dothideomycetes genomes: a test case for predicting lifestyles and emergence of pathogens.</title>
        <authorList>
            <person name="Haridas S."/>
            <person name="Albert R."/>
            <person name="Binder M."/>
            <person name="Bloem J."/>
            <person name="Labutti K."/>
            <person name="Salamov A."/>
            <person name="Andreopoulos B."/>
            <person name="Baker S."/>
            <person name="Barry K."/>
            <person name="Bills G."/>
            <person name="Bluhm B."/>
            <person name="Cannon C."/>
            <person name="Castanera R."/>
            <person name="Culley D."/>
            <person name="Daum C."/>
            <person name="Ezra D."/>
            <person name="Gonzalez J."/>
            <person name="Henrissat B."/>
            <person name="Kuo A."/>
            <person name="Liang C."/>
            <person name="Lipzen A."/>
            <person name="Lutzoni F."/>
            <person name="Magnuson J."/>
            <person name="Mondo S."/>
            <person name="Nolan M."/>
            <person name="Ohm R."/>
            <person name="Pangilinan J."/>
            <person name="Park H.-J."/>
            <person name="Ramirez L."/>
            <person name="Alfaro M."/>
            <person name="Sun H."/>
            <person name="Tritt A."/>
            <person name="Yoshinaga Y."/>
            <person name="Zwiers L.-H."/>
            <person name="Turgeon B."/>
            <person name="Goodwin S."/>
            <person name="Spatafora J."/>
            <person name="Crous P."/>
            <person name="Grigoriev I."/>
        </authorList>
    </citation>
    <scope>NUCLEOTIDE SEQUENCE</scope>
    <source>
        <strain evidence="4">CBS 123094</strain>
    </source>
</reference>
<dbReference type="InterPro" id="IPR001494">
    <property type="entry name" value="Importin-beta_N"/>
</dbReference>
<dbReference type="Proteomes" id="UP000799779">
    <property type="component" value="Unassembled WGS sequence"/>
</dbReference>
<dbReference type="SUPFAM" id="SSF48371">
    <property type="entry name" value="ARM repeat"/>
    <property type="match status" value="1"/>
</dbReference>
<dbReference type="GO" id="GO:0005737">
    <property type="term" value="C:cytoplasm"/>
    <property type="evidence" value="ECO:0007669"/>
    <property type="project" value="TreeGrafter"/>
</dbReference>
<keyword evidence="5" id="KW-1185">Reference proteome</keyword>
<dbReference type="InterPro" id="IPR013598">
    <property type="entry name" value="Exportin-1/Importin-b-like"/>
</dbReference>
<dbReference type="InterPro" id="IPR058537">
    <property type="entry name" value="TPR_TNPO3_IPO13_4th"/>
</dbReference>
<feature type="domain" description="Importin N-terminal" evidence="3">
    <location>
        <begin position="32"/>
        <end position="99"/>
    </location>
</feature>
<evidence type="ECO:0000313" key="5">
    <source>
        <dbReference type="Proteomes" id="UP000799779"/>
    </source>
</evidence>
<dbReference type="GO" id="GO:0005634">
    <property type="term" value="C:nucleus"/>
    <property type="evidence" value="ECO:0007669"/>
    <property type="project" value="UniProtKB-ARBA"/>
</dbReference>
<dbReference type="Pfam" id="PF03810">
    <property type="entry name" value="IBN_N"/>
    <property type="match status" value="1"/>
</dbReference>
<comment type="function">
    <text evidence="2">tRNA nucleus export receptor which facilitates tRNA translocation across the nuclear pore complex. Involved in pre-tRNA splicing, probably by affecting the interaction of pre-tRNA with splicing endonuclease.</text>
</comment>
<evidence type="ECO:0000256" key="2">
    <source>
        <dbReference type="ARBA" id="ARBA00025147"/>
    </source>
</evidence>
<name>A0A6A5W3B6_9PLEO</name>
<dbReference type="Pfam" id="PF24138">
    <property type="entry name" value="TPR_TNPO3_IPO13_2nd"/>
    <property type="match status" value="1"/>
</dbReference>
<dbReference type="PROSITE" id="PS50166">
    <property type="entry name" value="IMPORTIN_B_NT"/>
    <property type="match status" value="1"/>
</dbReference>
<keyword evidence="1" id="KW-0819">tRNA processing</keyword>
<dbReference type="GO" id="GO:0031267">
    <property type="term" value="F:small GTPase binding"/>
    <property type="evidence" value="ECO:0007669"/>
    <property type="project" value="InterPro"/>
</dbReference>
<organism evidence="4 5">
    <name type="scientific">Amniculicola lignicola CBS 123094</name>
    <dbReference type="NCBI Taxonomy" id="1392246"/>
    <lineage>
        <taxon>Eukaryota</taxon>
        <taxon>Fungi</taxon>
        <taxon>Dikarya</taxon>
        <taxon>Ascomycota</taxon>
        <taxon>Pezizomycotina</taxon>
        <taxon>Dothideomycetes</taxon>
        <taxon>Pleosporomycetidae</taxon>
        <taxon>Pleosporales</taxon>
        <taxon>Amniculicolaceae</taxon>
        <taxon>Amniculicola</taxon>
    </lineage>
</organism>
<dbReference type="FunFam" id="1.25.10.10:FF:000266">
    <property type="entry name" value="mRNA transport regulator MTR10"/>
    <property type="match status" value="1"/>
</dbReference>
<dbReference type="GO" id="GO:0006606">
    <property type="term" value="P:protein import into nucleus"/>
    <property type="evidence" value="ECO:0007669"/>
    <property type="project" value="TreeGrafter"/>
</dbReference>
<dbReference type="Pfam" id="PF24140">
    <property type="entry name" value="TPR_TNPO3_IPO13_3rd"/>
    <property type="match status" value="1"/>
</dbReference>
<dbReference type="AlphaFoldDB" id="A0A6A5W3B6"/>
<evidence type="ECO:0000259" key="3">
    <source>
        <dbReference type="PROSITE" id="PS50166"/>
    </source>
</evidence>
<dbReference type="Gene3D" id="1.25.10.10">
    <property type="entry name" value="Leucine-rich Repeat Variant"/>
    <property type="match status" value="1"/>
</dbReference>
<evidence type="ECO:0000313" key="4">
    <source>
        <dbReference type="EMBL" id="KAF1995424.1"/>
    </source>
</evidence>
<sequence>MASNGVQQAFTEVLAAHNTMASSAPSAQKEQAHKYLESFQKSEAAWTATFAMLQSQEVDAAAKLFGATTLKGKIVYDLHQLPRSSLTNLRESIINNLVAFRAGPKPIRLQLCVCLANLAIQMTEWKDVLPVVVGTLGNDPDTLPCVLDFLRVLPEEVTHGRKINLTEFELSTRTTELLQDNAPQALALLIQYAQSSPSAAQNPQLLDCITSWMREVPLENIINSPLLKAVIEALSFAGPFEAAVECLCALVAETREVDENIDAIRTLYPQVIALHPKLVKAVNEEDTETFKGLTRVFAEAGESWSLLIARSPSDFRGLVEAILDTASLDKERDAISHTFKFWYDLKQYLTLEKYMQARLQYVDIYARLVDIMIAHLQFPKPESGDEKDLFEGDREQEEKFREFRHQMGDVLKDCCEVMGVTECLKKPYDLIQAWVQTYGPQATPNHVPDWQKLEAPLFAVRAMGRMVPSDENIMLPQLIPLMVQIPDHHKVRFQAIMALGRYTEWTAQHTDTLQPQLDFIMAAFSHSSKDVVRAAALSFKFFCNDCAELLVGFIPQLQQFYAQHLNALPQFSQDEITDGVASVVAKAPTSQIYQSLKLFLDPVMQGLVQIAQHATDDAQKKLVADKINLLCIFFEIVRTNVRPGTEHPAVKYCQEIFPVLGQMLTHFNDYIPILERICRCWRYMVLSYRTAMRPLLPELATRLAQGFETSKQGCFLWVTGSIVREFSSGEDGYDAEIAKDVFAFYESQTTTFLKILGSVPPEELPDLIEDFFRLAADMVLFYPTETITSKLMDTVLLAACTSLTLLKEEPLLATLHFLRDMLGYGRNMPPMSMLDQARQQVPEALQARVKALAMSGGLELVQRILTGMMYIFPEGSFADASGVLLDLFELNPQQTALWVQDTVSKLPPGSITTQETERLLNNIGQRIQTGDVRMIRTILQDFTNSYRRRNVAPREGLGRLEASRFRFAG</sequence>
<evidence type="ECO:0000256" key="1">
    <source>
        <dbReference type="ARBA" id="ARBA00022694"/>
    </source>
</evidence>
<dbReference type="InterPro" id="IPR057942">
    <property type="entry name" value="TPR_TNPO3_IPO13_3rd"/>
</dbReference>
<dbReference type="OrthoDB" id="435593at2759"/>
<dbReference type="PANTHER" id="PTHR12363">
    <property type="entry name" value="TRANSPORTIN 3 AND IMPORTIN 13"/>
    <property type="match status" value="1"/>
</dbReference>
<gene>
    <name evidence="4" type="ORF">P154DRAFT_526343</name>
</gene>
<accession>A0A6A5W3B6</accession>
<dbReference type="InterPro" id="IPR051345">
    <property type="entry name" value="Importin_beta-like_NTR"/>
</dbReference>
<dbReference type="Pfam" id="PF24139">
    <property type="entry name" value="TPR_TNPO3_IPO13_4th"/>
    <property type="match status" value="1"/>
</dbReference>
<dbReference type="PANTHER" id="PTHR12363:SF53">
    <property type="entry name" value="MRNA TRANSPORT REGULATOR MTR10"/>
    <property type="match status" value="1"/>
</dbReference>
<protein>
    <submittedName>
        <fullName evidence="4">ARM repeat-containing protein</fullName>
    </submittedName>
</protein>
<dbReference type="SMART" id="SM00913">
    <property type="entry name" value="IBN_N"/>
    <property type="match status" value="1"/>
</dbReference>
<dbReference type="Pfam" id="PF08389">
    <property type="entry name" value="Xpo1"/>
    <property type="match status" value="1"/>
</dbReference>